<proteinExistence type="predicted"/>
<comment type="caution">
    <text evidence="4">The sequence shown here is derived from an EMBL/GenBank/DDBJ whole genome shotgun (WGS) entry which is preliminary data.</text>
</comment>
<dbReference type="RefSeq" id="WP_317083313.1">
    <property type="nucleotide sequence ID" value="NZ_JASVDY010000002.1"/>
</dbReference>
<feature type="region of interest" description="Disordered" evidence="2">
    <location>
        <begin position="674"/>
        <end position="703"/>
    </location>
</feature>
<organism evidence="4 5">
    <name type="scientific">Acinetobacter chinensis</name>
    <dbReference type="NCBI Taxonomy" id="2004650"/>
    <lineage>
        <taxon>Bacteria</taxon>
        <taxon>Pseudomonadati</taxon>
        <taxon>Pseudomonadota</taxon>
        <taxon>Gammaproteobacteria</taxon>
        <taxon>Moraxellales</taxon>
        <taxon>Moraxellaceae</taxon>
        <taxon>Acinetobacter</taxon>
    </lineage>
</organism>
<reference evidence="4 5" key="1">
    <citation type="submission" date="2023-06" db="EMBL/GenBank/DDBJ databases">
        <title>Genomic Analysis of Acinetobacter Strains Recovered from South Australian Aquatic Samples provides Insights into the Circulation of Antibiotic Resistance determinants in the Environment.</title>
        <authorList>
            <person name="Tobin L."/>
            <person name="Jarocki V.M."/>
            <person name="Kenyon J."/>
            <person name="Drigo B."/>
            <person name="Donner E."/>
            <person name="Djordjevic S.P."/>
            <person name="Hamidian M."/>
        </authorList>
    </citation>
    <scope>NUCLEOTIDE SEQUENCE [LARGE SCALE GENOMIC DNA]</scope>
    <source>
        <strain evidence="4 5">SAAc652</strain>
    </source>
</reference>
<protein>
    <submittedName>
        <fullName evidence="4">Tape measure protein</fullName>
    </submittedName>
</protein>
<name>A0ABU3WFS5_9GAMM</name>
<evidence type="ECO:0000313" key="4">
    <source>
        <dbReference type="EMBL" id="MDV2468908.1"/>
    </source>
</evidence>
<keyword evidence="1" id="KW-0175">Coiled coil</keyword>
<dbReference type="EMBL" id="JASVDY010000002">
    <property type="protein sequence ID" value="MDV2468908.1"/>
    <property type="molecule type" value="Genomic_DNA"/>
</dbReference>
<keyword evidence="5" id="KW-1185">Reference proteome</keyword>
<feature type="coiled-coil region" evidence="1">
    <location>
        <begin position="428"/>
        <end position="455"/>
    </location>
</feature>
<evidence type="ECO:0000259" key="3">
    <source>
        <dbReference type="Pfam" id="PF20155"/>
    </source>
</evidence>
<dbReference type="Proteomes" id="UP001278188">
    <property type="component" value="Unassembled WGS sequence"/>
</dbReference>
<dbReference type="NCBIfam" id="TIGR02675">
    <property type="entry name" value="tape_meas_nterm"/>
    <property type="match status" value="1"/>
</dbReference>
<feature type="coiled-coil region" evidence="1">
    <location>
        <begin position="208"/>
        <end position="235"/>
    </location>
</feature>
<feature type="compositionally biased region" description="Polar residues" evidence="2">
    <location>
        <begin position="1182"/>
        <end position="1202"/>
    </location>
</feature>
<gene>
    <name evidence="4" type="ORF">QR674_07915</name>
</gene>
<feature type="domain" description="Tape measure protein N-terminal" evidence="3">
    <location>
        <begin position="63"/>
        <end position="253"/>
    </location>
</feature>
<evidence type="ECO:0000313" key="5">
    <source>
        <dbReference type="Proteomes" id="UP001278188"/>
    </source>
</evidence>
<feature type="compositionally biased region" description="Basic and acidic residues" evidence="2">
    <location>
        <begin position="674"/>
        <end position="699"/>
    </location>
</feature>
<dbReference type="Pfam" id="PF20155">
    <property type="entry name" value="TMP_3"/>
    <property type="match status" value="1"/>
</dbReference>
<feature type="region of interest" description="Disordered" evidence="2">
    <location>
        <begin position="1178"/>
        <end position="1202"/>
    </location>
</feature>
<evidence type="ECO:0000256" key="2">
    <source>
        <dbReference type="SAM" id="MobiDB-lite"/>
    </source>
</evidence>
<evidence type="ECO:0000256" key="1">
    <source>
        <dbReference type="SAM" id="Coils"/>
    </source>
</evidence>
<dbReference type="InterPro" id="IPR013491">
    <property type="entry name" value="Tape_meas_N"/>
</dbReference>
<sequence length="1202" mass="131079">MTQTSRLVIEIDSRNAERNARAVAAELENLTVKGGKAEMQMTEMSASIKSLVGYMGGILTINKAIAMADGYTQMAARIRNATASAEEYRLVQERVLATANTTYRSLGEAQEVYLSLSGGMKSLGRSTTETLDLVDSLSFSFTHNATRTDQAQSAMDALSKSMAKGKIDGDAWISIVTGADNVIADMARTTGKTEAEIRKLGAEGKASLNDLIKTLIATREQNEKLANNMENSLADGFTMLSNAVTVYLGKANEATSATGVMAGALGELAENLDSVASVAMIGGVAFLTKTILAQTVAIRGSIAESLKKNAVNLNELTTNAALTASEARKTGAVAQYTAMQLADAKATAARMTGLQRLSYIQATVIPLETKATQATAAHAAATAADTIAQEANNKARSRAAALYGLIGGPIGAVTLGVTALAAGYVYFSSRAEEANKKLEEQAIKADDAALKLKELSGVQKQGAIDDLTKSLESQNKVLRQNELAIGSALITIQNKYNYDEKIVDISNRARLGTLSYAQAIEELNKTKITPELFNRLKEQYEQYDKNRARGQVYVEALKSVGIETKLVGNEAENTAAKVRVKANAMDADAASTRNAANANAQYTATLQQRLWDQQFLNRLIVKHNMSQEKANMLLEAYHENTKSGKKGVSAEQRQLIAQIDSEKQALERLNEQKKVAQKSSERALKQHGKDLKESERLKAEQAQSREQISYDYADRLNQINLNLSAEISRIQKANFNPFMAGNYIEVAKNRAELSKKIFIAEQEFEINAFQYTEEEKLSKQKQINELRLQANTELDDEIFEAHAESLNQSFQHELGLIQLAKESRMFQMREQFLDETVVIEQRYDLEQRKLIEISDLQERAYKAEMLRLQKMTETQQRLKDAAKNWANTQAEMQGTSGFLQIRDDRDYREKQSSELADAQYASLAQSAADPNADLKAIAAARELIWQEHHDRMNLIEKDYSEQKSRLEAESALNSLSELGGALTEMLSKSSASYALALGMQKSFSIYSSLMAAKTAYAQAFADPSAMTVGQKVLGATAVAAPIASALGELMSIRTEITGFATGGHIRGPGSGTSDSIPIMASNGEFMIRAAAVQKLGKENLDFINKHGALPQDTRRVGMGTVDAVRQGSMSTTKVTVQPQININVPPGYTAQQSHGSDGSVTIEFVKQAVRDEVDRYLPAQMGNPNSKVHKSVVTNTTANTKR</sequence>
<accession>A0ABU3WFS5</accession>